<evidence type="ECO:0000259" key="4">
    <source>
        <dbReference type="Pfam" id="PF01872"/>
    </source>
</evidence>
<gene>
    <name evidence="5" type="ORF">KILIM_069_00220</name>
</gene>
<dbReference type="InterPro" id="IPR002734">
    <property type="entry name" value="RibDG_C"/>
</dbReference>
<feature type="domain" description="Bacterial bifunctional deaminase-reductase C-terminal" evidence="4">
    <location>
        <begin position="40"/>
        <end position="239"/>
    </location>
</feature>
<dbReference type="EMBL" id="BAHD01000069">
    <property type="protein sequence ID" value="GAB97454.1"/>
    <property type="molecule type" value="Genomic_DNA"/>
</dbReference>
<proteinExistence type="predicted"/>
<dbReference type="Gene3D" id="3.40.430.10">
    <property type="entry name" value="Dihydrofolate Reductase, subunit A"/>
    <property type="match status" value="1"/>
</dbReference>
<evidence type="ECO:0000256" key="2">
    <source>
        <dbReference type="ARBA" id="ARBA00022857"/>
    </source>
</evidence>
<keyword evidence="2" id="KW-0521">NADP</keyword>
<dbReference type="Proteomes" id="UP000008366">
    <property type="component" value="Unassembled WGS sequence"/>
</dbReference>
<dbReference type="STRING" id="1184609.KILIM_069_00220"/>
<dbReference type="InterPro" id="IPR024072">
    <property type="entry name" value="DHFR-like_dom_sf"/>
</dbReference>
<reference evidence="5 6" key="1">
    <citation type="submission" date="2012-08" db="EMBL/GenBank/DDBJ databases">
        <title>Whole genome shotgun sequence of Kineosphaera limosa NBRC 100340.</title>
        <authorList>
            <person name="Yoshida I."/>
            <person name="Isaki S."/>
            <person name="Hosoyama A."/>
            <person name="Tsuchikane K."/>
            <person name="Katsumata H."/>
            <person name="Ando Y."/>
            <person name="Ohji S."/>
            <person name="Hamada M."/>
            <person name="Tamura T."/>
            <person name="Yamazoe A."/>
            <person name="Yamazaki S."/>
            <person name="Fujita N."/>
        </authorList>
    </citation>
    <scope>NUCLEOTIDE SEQUENCE [LARGE SCALE GENOMIC DNA]</scope>
    <source>
        <strain evidence="5 6">NBRC 100340</strain>
    </source>
</reference>
<evidence type="ECO:0000313" key="6">
    <source>
        <dbReference type="Proteomes" id="UP000008366"/>
    </source>
</evidence>
<comment type="pathway">
    <text evidence="1">Cofactor biosynthesis; riboflavin biosynthesis.</text>
</comment>
<sequence>MRVLLNDTGAGPGPGSVIDLATSQGRLALQSLYLTPGTEPWLRSNMVSTLDGAARGSDGRSGSINTSADVAVFASLRAWSDAVIAGAATVRIEGYGPVRTADEWAPARGLRPPHPTLVVVSGRAQVPAALLDGSIEAHGGPVLLATTRAAGPDRLARARATLGVDGVLIAGGDRVDPARLVAELTDRGYHRLLCEGGPHLLGDVVAAGALDEWCETLVPRLAGGDAPRILAGGGVPARLADLRPVLLLEADGALIGRWVPSVAARWGDSQPASRSTCASR</sequence>
<comment type="caution">
    <text evidence="5">The sequence shown here is derived from an EMBL/GenBank/DDBJ whole genome shotgun (WGS) entry which is preliminary data.</text>
</comment>
<evidence type="ECO:0000256" key="3">
    <source>
        <dbReference type="ARBA" id="ARBA00023002"/>
    </source>
</evidence>
<dbReference type="SUPFAM" id="SSF53597">
    <property type="entry name" value="Dihydrofolate reductase-like"/>
    <property type="match status" value="1"/>
</dbReference>
<organism evidence="5 6">
    <name type="scientific">Kineosphaera limosa NBRC 100340</name>
    <dbReference type="NCBI Taxonomy" id="1184609"/>
    <lineage>
        <taxon>Bacteria</taxon>
        <taxon>Bacillati</taxon>
        <taxon>Actinomycetota</taxon>
        <taxon>Actinomycetes</taxon>
        <taxon>Micrococcales</taxon>
        <taxon>Dermatophilaceae</taxon>
        <taxon>Kineosphaera</taxon>
    </lineage>
</organism>
<dbReference type="PANTHER" id="PTHR38011:SF7">
    <property type="entry name" value="2,5-DIAMINO-6-RIBOSYLAMINO-4(3H)-PYRIMIDINONE 5'-PHOSPHATE REDUCTASE"/>
    <property type="match status" value="1"/>
</dbReference>
<dbReference type="eggNOG" id="COG1985">
    <property type="taxonomic scope" value="Bacteria"/>
</dbReference>
<evidence type="ECO:0000313" key="5">
    <source>
        <dbReference type="EMBL" id="GAB97454.1"/>
    </source>
</evidence>
<protein>
    <recommendedName>
        <fullName evidence="4">Bacterial bifunctional deaminase-reductase C-terminal domain-containing protein</fullName>
    </recommendedName>
</protein>
<dbReference type="AlphaFoldDB" id="K6XF53"/>
<keyword evidence="6" id="KW-1185">Reference proteome</keyword>
<accession>K6XF53</accession>
<dbReference type="OrthoDB" id="5243299at2"/>
<dbReference type="GO" id="GO:0008703">
    <property type="term" value="F:5-amino-6-(5-phosphoribosylamino)uracil reductase activity"/>
    <property type="evidence" value="ECO:0007669"/>
    <property type="project" value="InterPro"/>
</dbReference>
<dbReference type="InterPro" id="IPR050765">
    <property type="entry name" value="Riboflavin_Biosynth_HTPR"/>
</dbReference>
<name>K6XF53_9MICO</name>
<keyword evidence="3" id="KW-0560">Oxidoreductase</keyword>
<dbReference type="PANTHER" id="PTHR38011">
    <property type="entry name" value="DIHYDROFOLATE REDUCTASE FAMILY PROTEIN (AFU_ORTHOLOGUE AFUA_8G06820)"/>
    <property type="match status" value="1"/>
</dbReference>
<dbReference type="GO" id="GO:0009231">
    <property type="term" value="P:riboflavin biosynthetic process"/>
    <property type="evidence" value="ECO:0007669"/>
    <property type="project" value="InterPro"/>
</dbReference>
<evidence type="ECO:0000256" key="1">
    <source>
        <dbReference type="ARBA" id="ARBA00005104"/>
    </source>
</evidence>
<dbReference type="Pfam" id="PF01872">
    <property type="entry name" value="RibD_C"/>
    <property type="match status" value="1"/>
</dbReference>